<name>A0A084WKT2_ANOSI</name>
<dbReference type="AlphaFoldDB" id="A0A084WKT2"/>
<feature type="compositionally biased region" description="Gly residues" evidence="1">
    <location>
        <begin position="91"/>
        <end position="100"/>
    </location>
</feature>
<protein>
    <submittedName>
        <fullName evidence="2 3">Uncharacterized protein</fullName>
    </submittedName>
</protein>
<feature type="compositionally biased region" description="Polar residues" evidence="1">
    <location>
        <begin position="72"/>
        <end position="84"/>
    </location>
</feature>
<accession>A0A084WKT2</accession>
<evidence type="ECO:0000313" key="3">
    <source>
        <dbReference type="EnsemblMetazoa" id="ASIC019205-PA"/>
    </source>
</evidence>
<dbReference type="EMBL" id="ATLV01024143">
    <property type="status" value="NOT_ANNOTATED_CDS"/>
    <property type="molecule type" value="Genomic_DNA"/>
</dbReference>
<gene>
    <name evidence="2" type="ORF">ZHAS_00019205</name>
</gene>
<reference evidence="2 4" key="1">
    <citation type="journal article" date="2014" name="BMC Genomics">
        <title>Genome sequence of Anopheles sinensis provides insight into genetics basis of mosquito competence for malaria parasites.</title>
        <authorList>
            <person name="Zhou D."/>
            <person name="Zhang D."/>
            <person name="Ding G."/>
            <person name="Shi L."/>
            <person name="Hou Q."/>
            <person name="Ye Y."/>
            <person name="Xu Y."/>
            <person name="Zhou H."/>
            <person name="Xiong C."/>
            <person name="Li S."/>
            <person name="Yu J."/>
            <person name="Hong S."/>
            <person name="Yu X."/>
            <person name="Zou P."/>
            <person name="Chen C."/>
            <person name="Chang X."/>
            <person name="Wang W."/>
            <person name="Lv Y."/>
            <person name="Sun Y."/>
            <person name="Ma L."/>
            <person name="Shen B."/>
            <person name="Zhu C."/>
        </authorList>
    </citation>
    <scope>NUCLEOTIDE SEQUENCE [LARGE SCALE GENOMIC DNA]</scope>
</reference>
<proteinExistence type="predicted"/>
<evidence type="ECO:0000256" key="1">
    <source>
        <dbReference type="SAM" id="MobiDB-lite"/>
    </source>
</evidence>
<sequence length="122" mass="12688">MSTDRESFQLNGFLIVLLMKIPFTDECYAPRSPELIHTLLPRAKEKESICQQKPPAKGSSGGSPFAGVVESTRLSDFKLSSGTPPSRGGAACAGGNGTEKGPGSARTPPLCPGGQSGNRVNV</sequence>
<feature type="region of interest" description="Disordered" evidence="1">
    <location>
        <begin position="46"/>
        <end position="122"/>
    </location>
</feature>
<dbReference type="EMBL" id="KE525350">
    <property type="protein sequence ID" value="KFB50826.1"/>
    <property type="molecule type" value="Genomic_DNA"/>
</dbReference>
<organism evidence="2">
    <name type="scientific">Anopheles sinensis</name>
    <name type="common">Mosquito</name>
    <dbReference type="NCBI Taxonomy" id="74873"/>
    <lineage>
        <taxon>Eukaryota</taxon>
        <taxon>Metazoa</taxon>
        <taxon>Ecdysozoa</taxon>
        <taxon>Arthropoda</taxon>
        <taxon>Hexapoda</taxon>
        <taxon>Insecta</taxon>
        <taxon>Pterygota</taxon>
        <taxon>Neoptera</taxon>
        <taxon>Endopterygota</taxon>
        <taxon>Diptera</taxon>
        <taxon>Nematocera</taxon>
        <taxon>Culicoidea</taxon>
        <taxon>Culicidae</taxon>
        <taxon>Anophelinae</taxon>
        <taxon>Anopheles</taxon>
    </lineage>
</organism>
<dbReference type="Proteomes" id="UP000030765">
    <property type="component" value="Unassembled WGS sequence"/>
</dbReference>
<dbReference type="EnsemblMetazoa" id="ASIC019205-RA">
    <property type="protein sequence ID" value="ASIC019205-PA"/>
    <property type="gene ID" value="ASIC019205"/>
</dbReference>
<evidence type="ECO:0000313" key="2">
    <source>
        <dbReference type="EMBL" id="KFB50826.1"/>
    </source>
</evidence>
<keyword evidence="4" id="KW-1185">Reference proteome</keyword>
<dbReference type="VEuPathDB" id="VectorBase:ASIC019205"/>
<reference evidence="3" key="2">
    <citation type="submission" date="2020-05" db="UniProtKB">
        <authorList>
            <consortium name="EnsemblMetazoa"/>
        </authorList>
    </citation>
    <scope>IDENTIFICATION</scope>
</reference>
<evidence type="ECO:0000313" key="4">
    <source>
        <dbReference type="Proteomes" id="UP000030765"/>
    </source>
</evidence>